<keyword evidence="1" id="KW-1133">Transmembrane helix</keyword>
<dbReference type="EMBL" id="SNRW01005521">
    <property type="protein sequence ID" value="KAA6384909.1"/>
    <property type="molecule type" value="Genomic_DNA"/>
</dbReference>
<protein>
    <recommendedName>
        <fullName evidence="4">Right handed beta helix domain-containing protein</fullName>
    </recommendedName>
</protein>
<feature type="transmembrane region" description="Helical" evidence="1">
    <location>
        <begin position="88"/>
        <end position="110"/>
    </location>
</feature>
<reference evidence="2 3" key="1">
    <citation type="submission" date="2019-03" db="EMBL/GenBank/DDBJ databases">
        <title>Single cell metagenomics reveals metabolic interactions within the superorganism composed of flagellate Streblomastix strix and complex community of Bacteroidetes bacteria on its surface.</title>
        <authorList>
            <person name="Treitli S.C."/>
            <person name="Kolisko M."/>
            <person name="Husnik F."/>
            <person name="Keeling P."/>
            <person name="Hampl V."/>
        </authorList>
    </citation>
    <scope>NUCLEOTIDE SEQUENCE [LARGE SCALE GENOMIC DNA]</scope>
    <source>
        <strain evidence="2">ST1C</strain>
    </source>
</reference>
<dbReference type="AlphaFoldDB" id="A0A5J4VR90"/>
<dbReference type="Proteomes" id="UP000324800">
    <property type="component" value="Unassembled WGS sequence"/>
</dbReference>
<proteinExistence type="predicted"/>
<feature type="transmembrane region" description="Helical" evidence="1">
    <location>
        <begin position="142"/>
        <end position="165"/>
    </location>
</feature>
<accession>A0A5J4VR90</accession>
<evidence type="ECO:0008006" key="4">
    <source>
        <dbReference type="Google" id="ProtNLM"/>
    </source>
</evidence>
<keyword evidence="1" id="KW-0472">Membrane</keyword>
<name>A0A5J4VR90_9EUKA</name>
<sequence length="574" mass="63439">MNFTVYSKDDNGNKLKFEIHPKFDSRPLDHVTIQQNSIKYEEVEFIYHDNQNDSPQILEDDSNALTQLDNVLTKDIETPVQNQFSKEVSIAMCYSSIIALFNLIFISMLVRATLTEFLSQRIINQKYISKEQKKDAQHNNKLVIPLLIVAYCSIFEVSAVTNYLINSTYDDVGSQNITVTQPTDEFQVINCTFKNCWNSGASGGALYINISNGGKCYILNTTFINCTTNTYGGAIFIYIYKGGELTIDGLCSFTDCWALWYGGGIYAQIQGVNSRLLLEDGLIFERCRTNQIGTHFKYGGGIYLNILYNSSIIINKVSCIDCESDAGGGGMFISDDSYETQKLNGTLFQRCNAGYGAGLDIYLFNNNASLQLINLTFIGCQGYYGGGLNIDTLNNTKFLLLGCQLQDCSSYDGGGIQLQISRLCLFEISNAQFKNCSGEYQGGGIYANISFGGKLIIDSCSFYLCNSGNGGGIYVIINFPSQNSFIIKDTLIQGCKALNNTNSSLRYSESGFGGGLFLGALRDYDPSSKLIDLHGLKIYNNTADKFGQSLFVAMTKVVECNNNLLNIGGEYQVI</sequence>
<comment type="caution">
    <text evidence="2">The sequence shown here is derived from an EMBL/GenBank/DDBJ whole genome shotgun (WGS) entry which is preliminary data.</text>
</comment>
<dbReference type="InterPro" id="IPR011050">
    <property type="entry name" value="Pectin_lyase_fold/virulence"/>
</dbReference>
<evidence type="ECO:0000313" key="2">
    <source>
        <dbReference type="EMBL" id="KAA6384909.1"/>
    </source>
</evidence>
<gene>
    <name evidence="2" type="ORF">EZS28_019563</name>
</gene>
<organism evidence="2 3">
    <name type="scientific">Streblomastix strix</name>
    <dbReference type="NCBI Taxonomy" id="222440"/>
    <lineage>
        <taxon>Eukaryota</taxon>
        <taxon>Metamonada</taxon>
        <taxon>Preaxostyla</taxon>
        <taxon>Oxymonadida</taxon>
        <taxon>Streblomastigidae</taxon>
        <taxon>Streblomastix</taxon>
    </lineage>
</organism>
<keyword evidence="1" id="KW-0812">Transmembrane</keyword>
<dbReference type="SUPFAM" id="SSF51126">
    <property type="entry name" value="Pectin lyase-like"/>
    <property type="match status" value="2"/>
</dbReference>
<evidence type="ECO:0000313" key="3">
    <source>
        <dbReference type="Proteomes" id="UP000324800"/>
    </source>
</evidence>
<evidence type="ECO:0000256" key="1">
    <source>
        <dbReference type="SAM" id="Phobius"/>
    </source>
</evidence>